<protein>
    <submittedName>
        <fullName evidence="1">Uncharacterized protein</fullName>
    </submittedName>
</protein>
<sequence length="43" mass="4669">MKKIWKTTGLMAAAVLDLASRGKIIAAARIRDPAIPTPVRLPR</sequence>
<dbReference type="RefSeq" id="WP_380049143.1">
    <property type="nucleotide sequence ID" value="NZ_JBHLTC010000021.1"/>
</dbReference>
<evidence type="ECO:0000313" key="1">
    <source>
        <dbReference type="EMBL" id="MFC0626066.1"/>
    </source>
</evidence>
<proteinExistence type="predicted"/>
<comment type="caution">
    <text evidence="1">The sequence shown here is derived from an EMBL/GenBank/DDBJ whole genome shotgun (WGS) entry which is preliminary data.</text>
</comment>
<dbReference type="EMBL" id="JBHLTC010000021">
    <property type="protein sequence ID" value="MFC0626066.1"/>
    <property type="molecule type" value="Genomic_DNA"/>
</dbReference>
<name>A0ABV6QN46_9ACTN</name>
<evidence type="ECO:0000313" key="2">
    <source>
        <dbReference type="Proteomes" id="UP001589890"/>
    </source>
</evidence>
<keyword evidence="2" id="KW-1185">Reference proteome</keyword>
<reference evidence="1 2" key="1">
    <citation type="submission" date="2024-09" db="EMBL/GenBank/DDBJ databases">
        <authorList>
            <person name="Sun Q."/>
            <person name="Mori K."/>
        </authorList>
    </citation>
    <scope>NUCLEOTIDE SEQUENCE [LARGE SCALE GENOMIC DNA]</scope>
    <source>
        <strain evidence="1 2">CGMCC 1.15906</strain>
    </source>
</reference>
<accession>A0ABV6QN46</accession>
<gene>
    <name evidence="1" type="ORF">ACFFGN_18450</name>
</gene>
<organism evidence="1 2">
    <name type="scientific">Kribbella deserti</name>
    <dbReference type="NCBI Taxonomy" id="1926257"/>
    <lineage>
        <taxon>Bacteria</taxon>
        <taxon>Bacillati</taxon>
        <taxon>Actinomycetota</taxon>
        <taxon>Actinomycetes</taxon>
        <taxon>Propionibacteriales</taxon>
        <taxon>Kribbellaceae</taxon>
        <taxon>Kribbella</taxon>
    </lineage>
</organism>
<dbReference type="Proteomes" id="UP001589890">
    <property type="component" value="Unassembled WGS sequence"/>
</dbReference>